<dbReference type="PANTHER" id="PTHR48228:SF5">
    <property type="entry name" value="ALPHA-METHYLACYL-COA RACEMASE"/>
    <property type="match status" value="1"/>
</dbReference>
<feature type="non-terminal residue" evidence="1">
    <location>
        <position position="202"/>
    </location>
</feature>
<reference evidence="1" key="1">
    <citation type="submission" date="2013-08" db="EMBL/GenBank/DDBJ databases">
        <authorList>
            <person name="Mendez C."/>
            <person name="Richter M."/>
            <person name="Ferrer M."/>
            <person name="Sanchez J."/>
        </authorList>
    </citation>
    <scope>NUCLEOTIDE SEQUENCE</scope>
</reference>
<dbReference type="SUPFAM" id="SSF89796">
    <property type="entry name" value="CoA-transferase family III (CaiB/BaiF)"/>
    <property type="match status" value="1"/>
</dbReference>
<gene>
    <name evidence="1" type="ORF">B1B_18022</name>
</gene>
<accession>T0Y910</accession>
<sequence>MTQADALIEGFRPGVTEKLGIGPKQCLDRNSKLVYGRMTGWGQEGPLANKAGHDINYIAISGTLDAIGRAGEAPLPPINLVGDFGGGGALLAFGVLAALLEVSRSGKGQVVDAAMVDGAAYLATMIHSFRALGWWTDQRGTNLLDTGAPFYEVYETKDGKWVSVGALEPQFYAQLIERLGLTGGTVEGGLTGGTVEGGASLP</sequence>
<dbReference type="Pfam" id="PF02515">
    <property type="entry name" value="CoA_transf_3"/>
    <property type="match status" value="1"/>
</dbReference>
<proteinExistence type="predicted"/>
<dbReference type="EC" id="2.8.3.11" evidence="1"/>
<dbReference type="InterPro" id="IPR050509">
    <property type="entry name" value="CoA-transferase_III"/>
</dbReference>
<organism evidence="1">
    <name type="scientific">mine drainage metagenome</name>
    <dbReference type="NCBI Taxonomy" id="410659"/>
    <lineage>
        <taxon>unclassified sequences</taxon>
        <taxon>metagenomes</taxon>
        <taxon>ecological metagenomes</taxon>
    </lineage>
</organism>
<name>T0Y910_9ZZZZ</name>
<dbReference type="EMBL" id="AUZY01012045">
    <property type="protein sequence ID" value="EQD31651.1"/>
    <property type="molecule type" value="Genomic_DNA"/>
</dbReference>
<comment type="caution">
    <text evidence="1">The sequence shown here is derived from an EMBL/GenBank/DDBJ whole genome shotgun (WGS) entry which is preliminary data.</text>
</comment>
<keyword evidence="1" id="KW-0808">Transferase</keyword>
<evidence type="ECO:0000313" key="1">
    <source>
        <dbReference type="EMBL" id="EQD31651.1"/>
    </source>
</evidence>
<dbReference type="InterPro" id="IPR044855">
    <property type="entry name" value="CoA-Trfase_III_dom3_sf"/>
</dbReference>
<dbReference type="InterPro" id="IPR023606">
    <property type="entry name" value="CoA-Trfase_III_dom_1_sf"/>
</dbReference>
<dbReference type="Gene3D" id="3.30.1540.10">
    <property type="entry name" value="formyl-coa transferase, domain 3"/>
    <property type="match status" value="1"/>
</dbReference>
<dbReference type="InterPro" id="IPR003673">
    <property type="entry name" value="CoA-Trfase_fam_III"/>
</dbReference>
<protein>
    <submittedName>
        <fullName evidence="1">CoA-transferase family III</fullName>
        <ecNumber evidence="1">2.8.3.11</ecNumber>
    </submittedName>
</protein>
<dbReference type="Gene3D" id="3.40.50.10540">
    <property type="entry name" value="Crotonobetainyl-coa:carnitine coa-transferase, domain 1"/>
    <property type="match status" value="1"/>
</dbReference>
<dbReference type="GO" id="GO:0047775">
    <property type="term" value="F:citramalate CoA-transferase activity"/>
    <property type="evidence" value="ECO:0007669"/>
    <property type="project" value="UniProtKB-EC"/>
</dbReference>
<dbReference type="AlphaFoldDB" id="T0Y910"/>
<dbReference type="PANTHER" id="PTHR48228">
    <property type="entry name" value="SUCCINYL-COA--D-CITRAMALATE COA-TRANSFERASE"/>
    <property type="match status" value="1"/>
</dbReference>
<reference evidence="1" key="2">
    <citation type="journal article" date="2014" name="ISME J.">
        <title>Microbial stratification in low pH oxic and suboxic macroscopic growths along an acid mine drainage.</title>
        <authorList>
            <person name="Mendez-Garcia C."/>
            <person name="Mesa V."/>
            <person name="Sprenger R.R."/>
            <person name="Richter M."/>
            <person name="Diez M.S."/>
            <person name="Solano J."/>
            <person name="Bargiela R."/>
            <person name="Golyshina O.V."/>
            <person name="Manteca A."/>
            <person name="Ramos J.L."/>
            <person name="Gallego J.R."/>
            <person name="Llorente I."/>
            <person name="Martins Dos Santos V.A."/>
            <person name="Jensen O.N."/>
            <person name="Pelaez A.I."/>
            <person name="Sanchez J."/>
            <person name="Ferrer M."/>
        </authorList>
    </citation>
    <scope>NUCLEOTIDE SEQUENCE</scope>
</reference>